<evidence type="ECO:0000313" key="2">
    <source>
        <dbReference type="EMBL" id="STS81676.1"/>
    </source>
</evidence>
<gene>
    <name evidence="2" type="primary">putP_3</name>
    <name evidence="2" type="ORF">NCTC9140_03416</name>
</gene>
<sequence>MIFALILTPVIVIISVGGFGDSLEVIKQKSIENIDMLKGLNFGGDYLADGLGGWVISVSRIFWRALWRRIRTTVSFTHVALV</sequence>
<keyword evidence="1" id="KW-1133">Transmembrane helix</keyword>
<keyword evidence="1" id="KW-0472">Membrane</keyword>
<evidence type="ECO:0000313" key="3">
    <source>
        <dbReference type="Proteomes" id="UP000254938"/>
    </source>
</evidence>
<proteinExistence type="predicted"/>
<dbReference type="AlphaFoldDB" id="A0A377TRX7"/>
<keyword evidence="1" id="KW-0812">Transmembrane</keyword>
<protein>
    <submittedName>
        <fullName evidence="2">Proline:sodium symporter PutP</fullName>
    </submittedName>
</protein>
<reference evidence="2 3" key="1">
    <citation type="submission" date="2018-06" db="EMBL/GenBank/DDBJ databases">
        <authorList>
            <consortium name="Pathogen Informatics"/>
            <person name="Doyle S."/>
        </authorList>
    </citation>
    <scope>NUCLEOTIDE SEQUENCE [LARGE SCALE GENOMIC DNA]</scope>
    <source>
        <strain evidence="2 3">NCTC9140</strain>
    </source>
</reference>
<evidence type="ECO:0000256" key="1">
    <source>
        <dbReference type="SAM" id="Phobius"/>
    </source>
</evidence>
<feature type="transmembrane region" description="Helical" evidence="1">
    <location>
        <begin position="46"/>
        <end position="63"/>
    </location>
</feature>
<dbReference type="EMBL" id="UGKQ01000007">
    <property type="protein sequence ID" value="STS81676.1"/>
    <property type="molecule type" value="Genomic_DNA"/>
</dbReference>
<dbReference type="Proteomes" id="UP000254938">
    <property type="component" value="Unassembled WGS sequence"/>
</dbReference>
<accession>A0A377TRX7</accession>
<name>A0A377TRX7_KLEPN</name>
<organism evidence="2 3">
    <name type="scientific">Klebsiella pneumoniae</name>
    <dbReference type="NCBI Taxonomy" id="573"/>
    <lineage>
        <taxon>Bacteria</taxon>
        <taxon>Pseudomonadati</taxon>
        <taxon>Pseudomonadota</taxon>
        <taxon>Gammaproteobacteria</taxon>
        <taxon>Enterobacterales</taxon>
        <taxon>Enterobacteriaceae</taxon>
        <taxon>Klebsiella/Raoultella group</taxon>
        <taxon>Klebsiella</taxon>
        <taxon>Klebsiella pneumoniae complex</taxon>
    </lineage>
</organism>